<accession>A0A0J9RTA8</accession>
<comment type="similarity">
    <text evidence="2">Belongs to the glutamate-gated ion channel (TC 1.A.10.1) family.</text>
</comment>
<dbReference type="EMBL" id="CM002912">
    <property type="protein sequence ID" value="KMY98968.1"/>
    <property type="molecule type" value="Genomic_DNA"/>
</dbReference>
<feature type="transmembrane region" description="Helical" evidence="9">
    <location>
        <begin position="468"/>
        <end position="487"/>
    </location>
</feature>
<evidence type="ECO:0000313" key="12">
    <source>
        <dbReference type="Proteomes" id="UP000035880"/>
    </source>
</evidence>
<feature type="transmembrane region" description="Helical" evidence="9">
    <location>
        <begin position="502"/>
        <end position="523"/>
    </location>
</feature>
<keyword evidence="7" id="KW-0675">Receptor</keyword>
<evidence type="ECO:0000256" key="4">
    <source>
        <dbReference type="ARBA" id="ARBA00022692"/>
    </source>
</evidence>
<dbReference type="Gene3D" id="1.10.287.70">
    <property type="match status" value="1"/>
</dbReference>
<evidence type="ECO:0000259" key="10">
    <source>
        <dbReference type="Pfam" id="PF00060"/>
    </source>
</evidence>
<organism evidence="11 12">
    <name type="scientific">Drosophila simulans</name>
    <name type="common">Fruit fly</name>
    <dbReference type="NCBI Taxonomy" id="7240"/>
    <lineage>
        <taxon>Eukaryota</taxon>
        <taxon>Metazoa</taxon>
        <taxon>Ecdysozoa</taxon>
        <taxon>Arthropoda</taxon>
        <taxon>Hexapoda</taxon>
        <taxon>Insecta</taxon>
        <taxon>Pterygota</taxon>
        <taxon>Neoptera</taxon>
        <taxon>Endopterygota</taxon>
        <taxon>Diptera</taxon>
        <taxon>Brachycera</taxon>
        <taxon>Muscomorpha</taxon>
        <taxon>Ephydroidea</taxon>
        <taxon>Drosophilidae</taxon>
        <taxon>Drosophila</taxon>
        <taxon>Sophophora</taxon>
    </lineage>
</organism>
<dbReference type="FunFam" id="1.10.287.70:FF:000442">
    <property type="entry name" value="Ionotropic receptor 68a, isoform A"/>
    <property type="match status" value="1"/>
</dbReference>
<comment type="subcellular location">
    <subcellularLocation>
        <location evidence="1">Cell membrane</location>
        <topology evidence="1">Multi-pass membrane protein</topology>
    </subcellularLocation>
</comment>
<dbReference type="Bgee" id="FBgn0184538">
    <property type="expression patterns" value="Expressed in embryo"/>
</dbReference>
<dbReference type="GO" id="GO:0015276">
    <property type="term" value="F:ligand-gated monoatomic ion channel activity"/>
    <property type="evidence" value="ECO:0007669"/>
    <property type="project" value="InterPro"/>
</dbReference>
<dbReference type="OrthoDB" id="5984008at2759"/>
<keyword evidence="6 9" id="KW-0472">Membrane</keyword>
<dbReference type="InterPro" id="IPR001320">
    <property type="entry name" value="Iontro_rcpt_C"/>
</dbReference>
<evidence type="ECO:0000256" key="3">
    <source>
        <dbReference type="ARBA" id="ARBA00022475"/>
    </source>
</evidence>
<dbReference type="KEGG" id="dsi:Dsimw501_GD12812"/>
<dbReference type="GO" id="GO:0050907">
    <property type="term" value="P:detection of chemical stimulus involved in sensory perception"/>
    <property type="evidence" value="ECO:0007669"/>
    <property type="project" value="UniProtKB-ARBA"/>
</dbReference>
<dbReference type="Pfam" id="PF00060">
    <property type="entry name" value="Lig_chan"/>
    <property type="match status" value="1"/>
</dbReference>
<dbReference type="PANTHER" id="PTHR42643:SF35">
    <property type="entry name" value="IONOTROPIC RECEPTOR 68A, ISOFORM A"/>
    <property type="match status" value="1"/>
</dbReference>
<dbReference type="AlphaFoldDB" id="A0A0J9RTA8"/>
<sequence>MRTRRVRSGKQVNELPERTSGQQFAFGGERMRCLGILIVANISLAMATSIPIPIANDSPLGGYEMHLKILLQKILWVANVKRCFAVITDDLHYPIYDRRFFESVGRRVIPFFVMRTNESEDLQRPSKQVELFVKAIKSSDCELNVITILNGWQVQRFLGYIYDNRSLNMQKKFVLLYDSRLFESDMIHIWSVFIGTIFLKRQLDNKYTISTIAFPGILSGVLVMKNIVNWELGKGVNGRILFADKTSNLFGTPLPVAISEHVPMVLWANATKSFQGVEVEIMNALGKALNFKPVYYKPNQTENMDWELDGTAYGGGNLDGFGQNGTHIDSMLVDEVAAHSARFAIGDLHLFQVYLKLVELSAPHNFECLTFLTPESSTDNSWQTFILPFSAGMWVGVLLSLFVVGTVFYAISFLNAIINGNVSSEFFRCLRPNRSVPMDPKIYRRISFRIAISRYRPSKGDRMPRDLFDGYANCILLTYSMLLYVALPRMPRNWPLRVLTGWYWIYCILLVATYRASFTAILANPAARVTIDTLEDLLRSHIPPSAGANENRQFFLDANDEVARKVGEKMQVVGYSDDLTSRIAKGQCAYYDNEFYLRYLRVADESGSALHIMKECVLHMPVVLAMEKNSALKPRVDASIQHLAEGGLIAKWLKDAIEHLPAEALAQQEALMNIQKFWSSFVALLIGYVISLLTLLAERWHFKHIVMKHPMYDVYNPSLYYNFKRIYPQH</sequence>
<dbReference type="Gene3D" id="3.40.190.10">
    <property type="entry name" value="Periplasmic binding protein-like II"/>
    <property type="match status" value="1"/>
</dbReference>
<keyword evidence="4 9" id="KW-0812">Transmembrane</keyword>
<keyword evidence="8" id="KW-0325">Glycoprotein</keyword>
<feature type="domain" description="Ionotropic glutamate receptor C-terminal" evidence="10">
    <location>
        <begin position="471"/>
        <end position="687"/>
    </location>
</feature>
<protein>
    <submittedName>
        <fullName evidence="11">Uncharacterized protein, isoform C</fullName>
    </submittedName>
</protein>
<evidence type="ECO:0000256" key="2">
    <source>
        <dbReference type="ARBA" id="ARBA00008685"/>
    </source>
</evidence>
<feature type="transmembrane region" description="Helical" evidence="9">
    <location>
        <begin position="393"/>
        <end position="418"/>
    </location>
</feature>
<dbReference type="Proteomes" id="UP000035880">
    <property type="component" value="Chromosome 3L"/>
</dbReference>
<evidence type="ECO:0000313" key="11">
    <source>
        <dbReference type="EMBL" id="KMY98968.1"/>
    </source>
</evidence>
<name>A0A0J9RTA8_DROSI</name>
<evidence type="ECO:0000256" key="5">
    <source>
        <dbReference type="ARBA" id="ARBA00022989"/>
    </source>
</evidence>
<keyword evidence="5 9" id="KW-1133">Transmembrane helix</keyword>
<reference evidence="11 12" key="1">
    <citation type="journal article" date="2013" name="Genome Res.">
        <title>A second-generation assembly of the Drosophila simulans genome provides new insights into patterns of lineage-specific divergence.</title>
        <authorList>
            <person name="Hu T.T."/>
            <person name="Eisen M.B."/>
            <person name="Thornton K.R."/>
            <person name="Andolfatto P."/>
        </authorList>
    </citation>
    <scope>NUCLEOTIDE SEQUENCE [LARGE SCALE GENOMIC DNA]</scope>
    <source>
        <strain evidence="12">w501</strain>
    </source>
</reference>
<dbReference type="GO" id="GO:0005886">
    <property type="term" value="C:plasma membrane"/>
    <property type="evidence" value="ECO:0007669"/>
    <property type="project" value="UniProtKB-SubCell"/>
</dbReference>
<dbReference type="PANTHER" id="PTHR42643">
    <property type="entry name" value="IONOTROPIC RECEPTOR 20A-RELATED"/>
    <property type="match status" value="1"/>
</dbReference>
<evidence type="ECO:0000256" key="7">
    <source>
        <dbReference type="ARBA" id="ARBA00023170"/>
    </source>
</evidence>
<proteinExistence type="inferred from homology"/>
<feature type="transmembrane region" description="Helical" evidence="9">
    <location>
        <begin position="677"/>
        <end position="697"/>
    </location>
</feature>
<evidence type="ECO:0000256" key="8">
    <source>
        <dbReference type="ARBA" id="ARBA00023180"/>
    </source>
</evidence>
<dbReference type="SUPFAM" id="SSF53850">
    <property type="entry name" value="Periplasmic binding protein-like II"/>
    <property type="match status" value="1"/>
</dbReference>
<evidence type="ECO:0000256" key="9">
    <source>
        <dbReference type="SAM" id="Phobius"/>
    </source>
</evidence>
<evidence type="ECO:0000256" key="6">
    <source>
        <dbReference type="ARBA" id="ARBA00023136"/>
    </source>
</evidence>
<keyword evidence="3" id="KW-1003">Cell membrane</keyword>
<dbReference type="InterPro" id="IPR052192">
    <property type="entry name" value="Insect_Ionotropic_Sensory_Rcpt"/>
</dbReference>
<feature type="transmembrane region" description="Helical" evidence="9">
    <location>
        <begin position="33"/>
        <end position="54"/>
    </location>
</feature>
<evidence type="ECO:0000256" key="1">
    <source>
        <dbReference type="ARBA" id="ARBA00004651"/>
    </source>
</evidence>
<gene>
    <name evidence="11" type="primary">Dsim\GD12812</name>
    <name evidence="11" type="ORF">Dsimw501_GD12812</name>
</gene>